<dbReference type="EMBL" id="JAUKUD010000005">
    <property type="protein sequence ID" value="KAK0742592.1"/>
    <property type="molecule type" value="Genomic_DNA"/>
</dbReference>
<reference evidence="2" key="1">
    <citation type="submission" date="2023-06" db="EMBL/GenBank/DDBJ databases">
        <title>Genome-scale phylogeny and comparative genomics of the fungal order Sordariales.</title>
        <authorList>
            <consortium name="Lawrence Berkeley National Laboratory"/>
            <person name="Hensen N."/>
            <person name="Bonometti L."/>
            <person name="Westerberg I."/>
            <person name="Brannstrom I.O."/>
            <person name="Guillou S."/>
            <person name="Cros-Aarteil S."/>
            <person name="Calhoun S."/>
            <person name="Haridas S."/>
            <person name="Kuo A."/>
            <person name="Mondo S."/>
            <person name="Pangilinan J."/>
            <person name="Riley R."/>
            <person name="LaButti K."/>
            <person name="Andreopoulos B."/>
            <person name="Lipzen A."/>
            <person name="Chen C."/>
            <person name="Yanf M."/>
            <person name="Daum C."/>
            <person name="Ng V."/>
            <person name="Clum A."/>
            <person name="Steindorff A."/>
            <person name="Ohm R."/>
            <person name="Martin F."/>
            <person name="Silar P."/>
            <person name="Natvig D."/>
            <person name="Lalanne C."/>
            <person name="Gautier V."/>
            <person name="Ament-velasquez S.L."/>
            <person name="Kruys A."/>
            <person name="Hutchinson M.I."/>
            <person name="Powell A.J."/>
            <person name="Barry K."/>
            <person name="Miller A.N."/>
            <person name="Grigoriev I.V."/>
            <person name="Debuchy R."/>
            <person name="Gladieux P."/>
            <person name="Thoren M.H."/>
            <person name="Johannesson H."/>
        </authorList>
    </citation>
    <scope>NUCLEOTIDE SEQUENCE</scope>
    <source>
        <strain evidence="2">SMH3187-1</strain>
    </source>
</reference>
<comment type="caution">
    <text evidence="2">The sequence shown here is derived from an EMBL/GenBank/DDBJ whole genome shotgun (WGS) entry which is preliminary data.</text>
</comment>
<dbReference type="AlphaFoldDB" id="A0AA40K1V8"/>
<protein>
    <recommendedName>
        <fullName evidence="1">DUF1996 domain-containing protein</fullName>
    </recommendedName>
</protein>
<evidence type="ECO:0000259" key="1">
    <source>
        <dbReference type="Pfam" id="PF09362"/>
    </source>
</evidence>
<organism evidence="2 3">
    <name type="scientific">Schizothecium vesticola</name>
    <dbReference type="NCBI Taxonomy" id="314040"/>
    <lineage>
        <taxon>Eukaryota</taxon>
        <taxon>Fungi</taxon>
        <taxon>Dikarya</taxon>
        <taxon>Ascomycota</taxon>
        <taxon>Pezizomycotina</taxon>
        <taxon>Sordariomycetes</taxon>
        <taxon>Sordariomycetidae</taxon>
        <taxon>Sordariales</taxon>
        <taxon>Schizotheciaceae</taxon>
        <taxon>Schizothecium</taxon>
    </lineage>
</organism>
<evidence type="ECO:0000313" key="2">
    <source>
        <dbReference type="EMBL" id="KAK0742592.1"/>
    </source>
</evidence>
<feature type="domain" description="DUF1996" evidence="1">
    <location>
        <begin position="15"/>
        <end position="264"/>
    </location>
</feature>
<accession>A0AA40K1V8</accession>
<name>A0AA40K1V8_9PEZI</name>
<evidence type="ECO:0000313" key="3">
    <source>
        <dbReference type="Proteomes" id="UP001172155"/>
    </source>
</evidence>
<dbReference type="InterPro" id="IPR018535">
    <property type="entry name" value="DUF1996"/>
</dbReference>
<dbReference type="PANTHER" id="PTHR43662:SF2">
    <property type="entry name" value="DUF1996 DOMAIN-CONTAINING PROTEIN"/>
    <property type="match status" value="1"/>
</dbReference>
<keyword evidence="3" id="KW-1185">Reference proteome</keyword>
<dbReference type="PANTHER" id="PTHR43662">
    <property type="match status" value="1"/>
</dbReference>
<gene>
    <name evidence="2" type="ORF">B0T18DRAFT_329475</name>
</gene>
<sequence length="324" mass="35407">MMRFQCNQLVVERLDPLVNPGVVGTPHLHQIVGGNSFNASMTPVEFNPAEKSTCTSCTFAEDFSNYWTASLYFRASNGTYKRVPQYVNLGLGGRGGMTVYYIPPYDGKTKVTAFAPGFRMIAGDPAHSTQTGMQRQICHRCAPNYQQNPFGGAPCTGDDSTLFPKKFCGGGIRATITFPTCWDGKNVDSPDHKSHVSYPRSGTFESTGQCPDSHPVRLPQVMYEVMWDTAIFKDLWPTNGENPLVYSFGDTNGFGQHGDYLFGWKGDSLQKALDARCNGNKCAGLTTQTDAEAAACTKPQTVVEDVDSWLTELPGGVKAAHLDH</sequence>
<dbReference type="Proteomes" id="UP001172155">
    <property type="component" value="Unassembled WGS sequence"/>
</dbReference>
<dbReference type="Pfam" id="PF09362">
    <property type="entry name" value="DUF1996"/>
    <property type="match status" value="1"/>
</dbReference>
<proteinExistence type="predicted"/>